<protein>
    <recommendedName>
        <fullName evidence="4">DUF7630 domain-containing protein</fullName>
    </recommendedName>
</protein>
<keyword evidence="6" id="KW-1185">Reference proteome</keyword>
<accession>A0A0L0DUX0</accession>
<reference evidence="5 6" key="1">
    <citation type="submission" date="2010-05" db="EMBL/GenBank/DDBJ databases">
        <title>The Genome Sequence of Thecamonas trahens ATCC 50062.</title>
        <authorList>
            <consortium name="The Broad Institute Genome Sequencing Platform"/>
            <person name="Russ C."/>
            <person name="Cuomo C."/>
            <person name="Shea T."/>
            <person name="Young S.K."/>
            <person name="Zeng Q."/>
            <person name="Koehrsen M."/>
            <person name="Haas B."/>
            <person name="Borodovsky M."/>
            <person name="Guigo R."/>
            <person name="Alvarado L."/>
            <person name="Berlin A."/>
            <person name="Bochicchio J."/>
            <person name="Borenstein D."/>
            <person name="Chapman S."/>
            <person name="Chen Z."/>
            <person name="Freedman E."/>
            <person name="Gellesch M."/>
            <person name="Goldberg J."/>
            <person name="Griggs A."/>
            <person name="Gujja S."/>
            <person name="Heilman E."/>
            <person name="Heiman D."/>
            <person name="Hepburn T."/>
            <person name="Howarth C."/>
            <person name="Jen D."/>
            <person name="Larson L."/>
            <person name="Mehta T."/>
            <person name="Park D."/>
            <person name="Pearson M."/>
            <person name="Roberts A."/>
            <person name="Saif S."/>
            <person name="Shenoy N."/>
            <person name="Sisk P."/>
            <person name="Stolte C."/>
            <person name="Sykes S."/>
            <person name="Thomson T."/>
            <person name="Walk T."/>
            <person name="White J."/>
            <person name="Yandava C."/>
            <person name="Burger G."/>
            <person name="Gray M.W."/>
            <person name="Holland P.W.H."/>
            <person name="King N."/>
            <person name="Lang F.B.F."/>
            <person name="Roger A.J."/>
            <person name="Ruiz-Trillo I."/>
            <person name="Lander E."/>
            <person name="Nusbaum C."/>
        </authorList>
    </citation>
    <scope>NUCLEOTIDE SEQUENCE [LARGE SCALE GENOMIC DNA]</scope>
    <source>
        <strain evidence="5 6">ATCC 50062</strain>
    </source>
</reference>
<feature type="transmembrane region" description="Helical" evidence="3">
    <location>
        <begin position="1974"/>
        <end position="1994"/>
    </location>
</feature>
<feature type="transmembrane region" description="Helical" evidence="3">
    <location>
        <begin position="2143"/>
        <end position="2166"/>
    </location>
</feature>
<evidence type="ECO:0000256" key="1">
    <source>
        <dbReference type="ARBA" id="ARBA00022729"/>
    </source>
</evidence>
<dbReference type="SUPFAM" id="SSF69318">
    <property type="entry name" value="Integrin alpha N-terminal domain"/>
    <property type="match status" value="3"/>
</dbReference>
<feature type="transmembrane region" description="Helical" evidence="3">
    <location>
        <begin position="2274"/>
        <end position="2299"/>
    </location>
</feature>
<dbReference type="SUPFAM" id="SSF51126">
    <property type="entry name" value="Pectin lyase-like"/>
    <property type="match status" value="1"/>
</dbReference>
<name>A0A0L0DUX0_THETB</name>
<keyword evidence="3" id="KW-0472">Membrane</keyword>
<evidence type="ECO:0000259" key="4">
    <source>
        <dbReference type="Pfam" id="PF24633"/>
    </source>
</evidence>
<feature type="domain" description="DUF7630" evidence="4">
    <location>
        <begin position="1926"/>
        <end position="1969"/>
    </location>
</feature>
<dbReference type="Pfam" id="PF24633">
    <property type="entry name" value="DUF7630"/>
    <property type="match status" value="1"/>
</dbReference>
<feature type="transmembrane region" description="Helical" evidence="3">
    <location>
        <begin position="2248"/>
        <end position="2268"/>
    </location>
</feature>
<dbReference type="InterPro" id="IPR011050">
    <property type="entry name" value="Pectin_lyase_fold/virulence"/>
</dbReference>
<organism evidence="5 6">
    <name type="scientific">Thecamonas trahens ATCC 50062</name>
    <dbReference type="NCBI Taxonomy" id="461836"/>
    <lineage>
        <taxon>Eukaryota</taxon>
        <taxon>Apusozoa</taxon>
        <taxon>Apusomonadida</taxon>
        <taxon>Apusomonadidae</taxon>
        <taxon>Thecamonas</taxon>
    </lineage>
</organism>
<dbReference type="EMBL" id="GL349499">
    <property type="protein sequence ID" value="KNC55313.1"/>
    <property type="molecule type" value="Genomic_DNA"/>
</dbReference>
<dbReference type="Gene3D" id="2.130.10.130">
    <property type="entry name" value="Integrin alpha, N-terminal"/>
    <property type="match status" value="2"/>
</dbReference>
<proteinExistence type="predicted"/>
<evidence type="ECO:0000313" key="6">
    <source>
        <dbReference type="Proteomes" id="UP000054408"/>
    </source>
</evidence>
<dbReference type="Proteomes" id="UP000054408">
    <property type="component" value="Unassembled WGS sequence"/>
</dbReference>
<keyword evidence="3" id="KW-0812">Transmembrane</keyword>
<keyword evidence="3" id="KW-1133">Transmembrane helix</keyword>
<gene>
    <name evidence="5" type="ORF">AMSG_12401</name>
</gene>
<dbReference type="InterPro" id="IPR056047">
    <property type="entry name" value="CRMPA-like_DUF7630"/>
</dbReference>
<feature type="transmembrane region" description="Helical" evidence="3">
    <location>
        <begin position="2095"/>
        <end position="2115"/>
    </location>
</feature>
<sequence length="2428" mass="256003">MEFCPHDNELSSHHFTKPIDINSATLYTSRITRLDQFDIDGDAVPDYFLSSFSGVSFLPSTLLNSSYAPARNPSHSAASMGPAACMADVYSVSLAHYDCEFDRAMVADFNADNVLDIFVDACDGNPIAVLPGSLTRLWPRHVATIPVTAPAYGSQQRFYIADIDADGDNDVVWFSTSDSTDFSLDLVWIENTGAGALALTRNVIEPYHSNNGRFQSVDVADVNADGFPDIVWQTSSGDTFLRHATAPGVFGPRISLLPKTSDSYFLQFFDYDADGRLDVVQEDPKDNNIIVYVNGATSPTDDFVVAERVEMVSGSDVTCLEVADFDKDGDHDLVYGSFSEDKLRYAHHTSGSSFTYSDIFSLNNPSRIALGDINGDTYLDVCSYGAHDLKCAVYESSVSAFGVTVWTTPAPDASDIVLADMNADGLADLLVLPSTTAGSFRAGATLYYYRNSGLLTTPFSTSARVGVIADTLAGVAVLIDVDSDGDTDVTMVYFNGKSITLTLLANTHVESGAAPGDTPAFVLYSIPVTPPPGNSWPNEVVALDDGRFLILFSSNYDDVYLITNVSWFEANTTASLTLVASGTFWNGFHITDINNDGFLDFVYENLLANDAILAILDIRGVGLENLYADGGERIVVADGVPLLYRSSFIHLNPSEDDYIDYIEARYVVQLSMGLPRPPNSVVLVDATGDGFVDILAPSSFEGIRVFPYLAAGAVKDTIVTAVDSTAGITASTVADLNGDGWPELIAFDPSGTFTIADNAPRFDNVISQSASMYAGDIIWLEAADIDRDARPDLVALVDDDRLVWYRNTGAEPYFVSSAPFGYNRYVVIDSGTIRNAKDFVIVNLNNDAWLDIVISSVNNNAIYVLMGHDIAQDVKAFYPPHLSVDLGSPCSSERFVRAVDVTADGLLDLFVVCSAADHIIYAPSLGAAADANGTLTWETAAPITIMLSSSDNVAGFQLGDINNDGLVDIVLSFSSLSSPYRYLINIGSSAAPAFSSLHDIPMEVDWDNIVPGPSNPNPLGTGDVFALVDLDWDGYLDVVGSSSSAYAIILLNAGSGPSPAAFDDANPGLGIPRLASAIKWYQKGKTFTRARFETIDVLDADGDGYPDWFSSSSHTDVERAVVSGINSNWRLPRGPRNFTVPIDRCGYTLACIASVISTQIARCGDSVVLPPGTYTGCWSSRRFVVGKSVRIVGGGASRDDVIIDCSSVAATPFEDGSILFAVEEERVELVLDSLTIIGGTSPETSFGGGLLTVSHGSLVLSSVVIRNATSVTADQLSVIDSLLDANTAQHSGGAIAAVGNSMSITLERSVCSRNIAEVSGGCIFLESASGFSYLTIIDSHLSENTAVGTSPAIAASRRGGAVAVIALADIVAVNLLGSACSLADNIARENAGALFLRTSTLASAKLTLNSCSLTNNIAQGGDGGGVHALALDASELNIYIGAGTLFSGNSAVGSGGALALESDSAAANAAINTTAPGAAFRSNVADLHGGALVASGKAVSTYLVDVLFERNLGRRIGGAIMAVGHATVRLVGGTLSRNSAAFGGAFGITSAPDYLRASLTRNGFPVEASSASLEPLLADSDDTAPCAARGALLTDSVHLDSNIAVYGSIGFACGARLATLGDGAFAWDSSARVGGIAPSSGLFFACMPQPGFCSRVGDPCCLADSRTEFLRGPWMAASDAMVAAYNASFSDIAASVGYGPVMAMPLVELEWTAALPTESSGRDGLGQTIVDPQLAISLAFADDATDANFAFVGAGRLQLMSEPAGVSFAGVGIAARAGVDVGVDINLVASVAQSAVDVSVAPSAVITARVRVQACLPGSGALVRDGSSVLECALCDEGLFSDTTSLDPCAACPPSSVLAGRGAIDCYTCPVNAQLVPGFVPVPGRGLNCTCIPGTWTDSGGARCAGGIALPVAIPGYFPTADPGIFLECPNPTACSGGYPFVCAQGYTGRLCGACARGYYALSGACYKCDDRTIPLLIAAFVAAVALVAFLVWLNSREELTYRFAAIMIGFNSLQISAMYGQIDLEWPPFAASFFNVVSLVNLNFDLSSPECATVTDHVWLLKWWLTVWRAIAHRSALRPPALTLTALLDASRRAYLQLMVLLYLPLAAKAMSYFQCRRDRDGRWVLEAAPAKSCYGTWYWNYFAFALIFAGAYAGGIPALVYWLLTRVRAKSDSILFSLRYAFLVGRFLPRAYRYEVWIMARKASVVLAMTVFRSPRVKANVALFALMSWFCHLLDRKPYASPFHNILALFCLATCAAILWSITFDAGASRTLVAITAIVINVVAIVAGVVVDAILIYRRHAAADKDLADGEDATYADFGYAADGAILSAVPDAVVNANDSNHQVASVTNPVFTNGDRIHVASSWTDVDDTTDALALHSLQSVDSMASLPAVAIPAPPMPSSPVASLTPAAASARTCSSSSSSSSPS</sequence>
<dbReference type="eggNOG" id="ENOG502S52S">
    <property type="taxonomic scope" value="Eukaryota"/>
</dbReference>
<feature type="region of interest" description="Disordered" evidence="2">
    <location>
        <begin position="2399"/>
        <end position="2428"/>
    </location>
</feature>
<evidence type="ECO:0000256" key="2">
    <source>
        <dbReference type="SAM" id="MobiDB-lite"/>
    </source>
</evidence>
<dbReference type="RefSeq" id="XP_013753076.1">
    <property type="nucleotide sequence ID" value="XM_013897622.1"/>
</dbReference>
<dbReference type="PANTHER" id="PTHR44103">
    <property type="entry name" value="PROPROTEIN CONVERTASE P"/>
    <property type="match status" value="1"/>
</dbReference>
<feature type="compositionally biased region" description="Low complexity" evidence="2">
    <location>
        <begin position="2403"/>
        <end position="2428"/>
    </location>
</feature>
<keyword evidence="1" id="KW-0732">Signal</keyword>
<dbReference type="InterPro" id="IPR028994">
    <property type="entry name" value="Integrin_alpha_N"/>
</dbReference>
<evidence type="ECO:0000313" key="5">
    <source>
        <dbReference type="EMBL" id="KNC55313.1"/>
    </source>
</evidence>
<evidence type="ECO:0000256" key="3">
    <source>
        <dbReference type="SAM" id="Phobius"/>
    </source>
</evidence>
<dbReference type="PANTHER" id="PTHR44103:SF1">
    <property type="entry name" value="PROPROTEIN CONVERTASE P"/>
    <property type="match status" value="1"/>
</dbReference>
<dbReference type="InterPro" id="IPR013517">
    <property type="entry name" value="FG-GAP"/>
</dbReference>
<dbReference type="Pfam" id="PF13517">
    <property type="entry name" value="FG-GAP_3"/>
    <property type="match status" value="3"/>
</dbReference>
<dbReference type="GeneID" id="25570315"/>